<sequence>MSFEPTIINRSWETKVSAMPNIPRGEKGFPHSLRLILEKLKNGTPLNTKIQIDGSNSKNTLEDLLIPIRPSGIVKKISTGWVTSEEIEYWLDTKDNLYLALILNGNIKFISEILAFFKESPKNIKDIREYAALDYKLEWKSKSEILARLNWLKDLDLVIYQDFSMTYSITELGINFLEISGFVKKEELEKQIDSTISENHIIVSSWAEEMCEISKRDLDNRKTGLGYFPGSMQVAHITTLDYLFLVKQATELNVILEYSASTFGISETSAKQYLATLIHLGFIERISKTLYKSTELGNLFTKDNFELDFACCVNKKYAFVFEILFELQKKELSTKELAIIAKVSFNFPSEDSSNISKRLHILKNASLIQEHGVSAYTLTNRGILFCERFKNCYQLNNSPKLNLDENIAGKLNEDTVKKILNELRVSSRDSANPNRFEEVLSKAFILLGFKADWLGGSGKTDVLIQAPTSPKFTYKVAIDAKTTYSGGITESQINFDTIVDHRKKHKADYSLVVGREFQGERLIERATKHNVALLDIETLEDLIKMHIEVPLKSESYRKIFNQKGLVDIRPLESDQSKIIRDGILLQSLMQCLSEESEDSLTEGIMQPREIYLLLKHKSEIKPSPTLEEIKQMLDFLSSPLIGCVGITKEGYYAIGSLSDAAQKFEFYLKACKN</sequence>
<protein>
    <recommendedName>
        <fullName evidence="3">Restriction endonuclease type IV Mrr domain-containing protein</fullName>
    </recommendedName>
</protein>
<dbReference type="EMBL" id="AHDJ01000043">
    <property type="protein sequence ID" value="EJQ40950.1"/>
    <property type="molecule type" value="Genomic_DNA"/>
</dbReference>
<organism evidence="1 2">
    <name type="scientific">Bacillus cereus BAG5X1-1</name>
    <dbReference type="NCBI Taxonomy" id="1053189"/>
    <lineage>
        <taxon>Bacteria</taxon>
        <taxon>Bacillati</taxon>
        <taxon>Bacillota</taxon>
        <taxon>Bacilli</taxon>
        <taxon>Bacillales</taxon>
        <taxon>Bacillaceae</taxon>
        <taxon>Bacillus</taxon>
        <taxon>Bacillus cereus group</taxon>
    </lineage>
</organism>
<comment type="caution">
    <text evidence="1">The sequence shown here is derived from an EMBL/GenBank/DDBJ whole genome shotgun (WGS) entry which is preliminary data.</text>
</comment>
<dbReference type="PATRIC" id="fig|1053189.3.peg.4909"/>
<evidence type="ECO:0000313" key="2">
    <source>
        <dbReference type="Proteomes" id="UP000006600"/>
    </source>
</evidence>
<dbReference type="InterPro" id="IPR036388">
    <property type="entry name" value="WH-like_DNA-bd_sf"/>
</dbReference>
<dbReference type="Proteomes" id="UP000006600">
    <property type="component" value="Unassembled WGS sequence"/>
</dbReference>
<reference evidence="1 2" key="1">
    <citation type="submission" date="2012-04" db="EMBL/GenBank/DDBJ databases">
        <title>The Genome Sequence of Bacillus cereus BAG5X1-1.</title>
        <authorList>
            <consortium name="The Broad Institute Genome Sequencing Platform"/>
            <consortium name="The Broad Institute Genome Sequencing Center for Infectious Disease"/>
            <person name="Feldgarden M."/>
            <person name="Van der Auwera G.A."/>
            <person name="Mahillon J."/>
            <person name="Duprez V."/>
            <person name="Timmery S."/>
            <person name="Mattelet C."/>
            <person name="Dierick K."/>
            <person name="Sun M."/>
            <person name="Yu Z."/>
            <person name="Zhu L."/>
            <person name="Hu X."/>
            <person name="Shank E.B."/>
            <person name="Swiecicka I."/>
            <person name="Hansen B.M."/>
            <person name="Andrup L."/>
            <person name="Young S.K."/>
            <person name="Zeng Q."/>
            <person name="Gargeya S."/>
            <person name="Fitzgerald M."/>
            <person name="Haas B."/>
            <person name="Abouelleil A."/>
            <person name="Alvarado L."/>
            <person name="Arachchi H.M."/>
            <person name="Berlin A."/>
            <person name="Chapman S.B."/>
            <person name="Goldberg J."/>
            <person name="Griggs A."/>
            <person name="Gujja S."/>
            <person name="Hansen M."/>
            <person name="Howarth C."/>
            <person name="Imamovic A."/>
            <person name="Larimer J."/>
            <person name="McCowen C."/>
            <person name="Montmayeur A."/>
            <person name="Murphy C."/>
            <person name="Neiman D."/>
            <person name="Pearson M."/>
            <person name="Priest M."/>
            <person name="Roberts A."/>
            <person name="Saif S."/>
            <person name="Shea T."/>
            <person name="Sisk P."/>
            <person name="Sykes S."/>
            <person name="Wortman J."/>
            <person name="Nusbaum C."/>
            <person name="Birren B."/>
        </authorList>
    </citation>
    <scope>NUCLEOTIDE SEQUENCE [LARGE SCALE GENOMIC DNA]</scope>
    <source>
        <strain evidence="1 2">BAG5X1-1</strain>
    </source>
</reference>
<dbReference type="HOGENOM" id="CLU_415429_0_0_9"/>
<dbReference type="Gene3D" id="1.10.10.10">
    <property type="entry name" value="Winged helix-like DNA-binding domain superfamily/Winged helix DNA-binding domain"/>
    <property type="match status" value="1"/>
</dbReference>
<accession>J8AN99</accession>
<gene>
    <name evidence="1" type="ORF">IEE_04806</name>
</gene>
<proteinExistence type="predicted"/>
<name>J8AN99_BACCE</name>
<dbReference type="RefSeq" id="WP_002201945.1">
    <property type="nucleotide sequence ID" value="NZ_JH791996.1"/>
</dbReference>
<dbReference type="AlphaFoldDB" id="J8AN99"/>
<evidence type="ECO:0000313" key="1">
    <source>
        <dbReference type="EMBL" id="EJQ40950.1"/>
    </source>
</evidence>
<evidence type="ECO:0008006" key="3">
    <source>
        <dbReference type="Google" id="ProtNLM"/>
    </source>
</evidence>